<proteinExistence type="predicted"/>
<organism evidence="1 2">
    <name type="scientific">Bauhinia variegata</name>
    <name type="common">Purple orchid tree</name>
    <name type="synonym">Phanera variegata</name>
    <dbReference type="NCBI Taxonomy" id="167791"/>
    <lineage>
        <taxon>Eukaryota</taxon>
        <taxon>Viridiplantae</taxon>
        <taxon>Streptophyta</taxon>
        <taxon>Embryophyta</taxon>
        <taxon>Tracheophyta</taxon>
        <taxon>Spermatophyta</taxon>
        <taxon>Magnoliopsida</taxon>
        <taxon>eudicotyledons</taxon>
        <taxon>Gunneridae</taxon>
        <taxon>Pentapetalae</taxon>
        <taxon>rosids</taxon>
        <taxon>fabids</taxon>
        <taxon>Fabales</taxon>
        <taxon>Fabaceae</taxon>
        <taxon>Cercidoideae</taxon>
        <taxon>Cercideae</taxon>
        <taxon>Bauhiniinae</taxon>
        <taxon>Bauhinia</taxon>
    </lineage>
</organism>
<keyword evidence="2" id="KW-1185">Reference proteome</keyword>
<dbReference type="Proteomes" id="UP000828941">
    <property type="component" value="Chromosome 10"/>
</dbReference>
<evidence type="ECO:0000313" key="2">
    <source>
        <dbReference type="Proteomes" id="UP000828941"/>
    </source>
</evidence>
<evidence type="ECO:0000313" key="1">
    <source>
        <dbReference type="EMBL" id="KAI4316098.1"/>
    </source>
</evidence>
<accession>A0ACB9LWU9</accession>
<comment type="caution">
    <text evidence="1">The sequence shown here is derived from an EMBL/GenBank/DDBJ whole genome shotgun (WGS) entry which is preliminary data.</text>
</comment>
<reference evidence="1 2" key="1">
    <citation type="journal article" date="2022" name="DNA Res.">
        <title>Chromosomal-level genome assembly of the orchid tree Bauhinia variegata (Leguminosae; Cercidoideae) supports the allotetraploid origin hypothesis of Bauhinia.</title>
        <authorList>
            <person name="Zhong Y."/>
            <person name="Chen Y."/>
            <person name="Zheng D."/>
            <person name="Pang J."/>
            <person name="Liu Y."/>
            <person name="Luo S."/>
            <person name="Meng S."/>
            <person name="Qian L."/>
            <person name="Wei D."/>
            <person name="Dai S."/>
            <person name="Zhou R."/>
        </authorList>
    </citation>
    <scope>NUCLEOTIDE SEQUENCE [LARGE SCALE GENOMIC DNA]</scope>
    <source>
        <strain evidence="1">BV-YZ2020</strain>
    </source>
</reference>
<dbReference type="EMBL" id="CM039435">
    <property type="protein sequence ID" value="KAI4316098.1"/>
    <property type="molecule type" value="Genomic_DNA"/>
</dbReference>
<name>A0ACB9LWU9_BAUVA</name>
<protein>
    <submittedName>
        <fullName evidence="1">Uncharacterized protein</fullName>
    </submittedName>
</protein>
<sequence>MTCAFAEDPSALSTSQLMTLPTLPDAVAGASLRERFRQLFFGGGTGWTRAIIEIEDGTMCPVCLEEMGKEDRVVACGTCRNPIHEQCLVKWKRSRVRRSVTCVLCRAKWRTEQDKYLNLSAYVSEDDANDPPPSPPCTAN</sequence>
<gene>
    <name evidence="1" type="ORF">L6164_024113</name>
</gene>